<dbReference type="SUPFAM" id="SSF51412">
    <property type="entry name" value="Inosine monophosphate dehydrogenase (IMPDH)"/>
    <property type="match status" value="1"/>
</dbReference>
<dbReference type="GO" id="GO:0006183">
    <property type="term" value="P:GTP biosynthetic process"/>
    <property type="evidence" value="ECO:0007669"/>
    <property type="project" value="TreeGrafter"/>
</dbReference>
<proteinExistence type="inferred from homology"/>
<dbReference type="InterPro" id="IPR005990">
    <property type="entry name" value="IMP_DH"/>
</dbReference>
<feature type="binding site" evidence="13">
    <location>
        <position position="461"/>
    </location>
    <ligand>
        <name>K(+)</name>
        <dbReference type="ChEBI" id="CHEBI:29103"/>
        <note>ligand shared between two tetrameric partners</note>
    </ligand>
</feature>
<dbReference type="InterPro" id="IPR046342">
    <property type="entry name" value="CBS_dom_sf"/>
</dbReference>
<evidence type="ECO:0000313" key="22">
    <source>
        <dbReference type="Proteomes" id="UP000215215"/>
    </source>
</evidence>
<feature type="binding site" evidence="13">
    <location>
        <begin position="330"/>
        <end position="332"/>
    </location>
    <ligand>
        <name>IMP</name>
        <dbReference type="ChEBI" id="CHEBI:58053"/>
    </ligand>
</feature>
<dbReference type="AlphaFoldDB" id="A0A235BZH9"/>
<evidence type="ECO:0000256" key="17">
    <source>
        <dbReference type="PROSITE-ProRule" id="PRU00703"/>
    </source>
</evidence>
<evidence type="ECO:0000256" key="18">
    <source>
        <dbReference type="RuleBase" id="RU003927"/>
    </source>
</evidence>
<keyword evidence="5" id="KW-0677">Repeat</keyword>
<feature type="active site" description="Proton acceptor" evidence="13 14">
    <location>
        <position position="393"/>
    </location>
</feature>
<dbReference type="SMART" id="SM01240">
    <property type="entry name" value="IMPDH"/>
    <property type="match status" value="1"/>
</dbReference>
<dbReference type="GO" id="GO:0000166">
    <property type="term" value="F:nucleotide binding"/>
    <property type="evidence" value="ECO:0007669"/>
    <property type="project" value="UniProtKB-UniRule"/>
</dbReference>
<feature type="active site" description="Thioimidate intermediate" evidence="13 14">
    <location>
        <position position="300"/>
    </location>
</feature>
<reference evidence="21 22" key="1">
    <citation type="submission" date="2017-07" db="EMBL/GenBank/DDBJ databases">
        <title>Recovery of genomes from metagenomes via a dereplication, aggregation, and scoring strategy.</title>
        <authorList>
            <person name="Sieber C.M."/>
            <person name="Probst A.J."/>
            <person name="Sharrar A."/>
            <person name="Thomas B.C."/>
            <person name="Hess M."/>
            <person name="Tringe S.G."/>
            <person name="Banfield J.F."/>
        </authorList>
    </citation>
    <scope>NUCLEOTIDE SEQUENCE [LARGE SCALE GENOMIC DNA]</scope>
    <source>
        <strain evidence="21">JGI_Cruoil_03_44_89</strain>
    </source>
</reference>
<dbReference type="Pfam" id="PF00478">
    <property type="entry name" value="IMPDH"/>
    <property type="match status" value="1"/>
</dbReference>
<organism evidence="21 22">
    <name type="scientific">candidate division WOR-3 bacterium JGI_Cruoil_03_44_89</name>
    <dbReference type="NCBI Taxonomy" id="1973748"/>
    <lineage>
        <taxon>Bacteria</taxon>
        <taxon>Bacteria division WOR-3</taxon>
    </lineage>
</organism>
<feature type="binding site" description="in other chain" evidence="13 16">
    <location>
        <position position="295"/>
    </location>
    <ligand>
        <name>K(+)</name>
        <dbReference type="ChEBI" id="CHEBI:29103"/>
        <note>ligand shared between two tetrameric partners</note>
    </ligand>
</feature>
<dbReference type="InterPro" id="IPR015875">
    <property type="entry name" value="IMP_DH/GMP_Rdtase_CS"/>
</dbReference>
<evidence type="ECO:0000259" key="20">
    <source>
        <dbReference type="PROSITE" id="PS51371"/>
    </source>
</evidence>
<name>A0A235BZH9_UNCW3</name>
<evidence type="ECO:0000256" key="14">
    <source>
        <dbReference type="PIRSR" id="PIRSR000130-1"/>
    </source>
</evidence>
<keyword evidence="6 13" id="KW-0332">GMP biosynthesis</keyword>
<comment type="caution">
    <text evidence="21">The sequence shown here is derived from an EMBL/GenBank/DDBJ whole genome shotgun (WGS) entry which is preliminary data.</text>
</comment>
<comment type="subunit">
    <text evidence="3 13">Homotetramer.</text>
</comment>
<keyword evidence="4 13" id="KW-0479">Metal-binding</keyword>
<dbReference type="PIRSF" id="PIRSF000130">
    <property type="entry name" value="IMPDH"/>
    <property type="match status" value="1"/>
</dbReference>
<evidence type="ECO:0000256" key="15">
    <source>
        <dbReference type="PIRSR" id="PIRSR000130-3"/>
    </source>
</evidence>
<dbReference type="Pfam" id="PF00571">
    <property type="entry name" value="CBS"/>
    <property type="match status" value="2"/>
</dbReference>
<evidence type="ECO:0000256" key="4">
    <source>
        <dbReference type="ARBA" id="ARBA00022723"/>
    </source>
</evidence>
<dbReference type="CDD" id="cd00381">
    <property type="entry name" value="IMPDH"/>
    <property type="match status" value="1"/>
</dbReference>
<feature type="domain" description="CBS" evidence="20">
    <location>
        <begin position="89"/>
        <end position="145"/>
    </location>
</feature>
<dbReference type="GO" id="GO:0006177">
    <property type="term" value="P:GMP biosynthetic process"/>
    <property type="evidence" value="ECO:0007669"/>
    <property type="project" value="UniProtKB-UniRule"/>
</dbReference>
<evidence type="ECO:0000256" key="19">
    <source>
        <dbReference type="RuleBase" id="RU003928"/>
    </source>
</evidence>
<dbReference type="UniPathway" id="UPA00601">
    <property type="reaction ID" value="UER00295"/>
</dbReference>
<sequence length="474" mass="50883">MIEGLTFDDILLVPKESSVLPRDTEVSTLFSRNIGLSIPLVSAAMDTVTEAGLAIAIAKEGGIGVIHRNMSIDGQAENVDRVKRYESALIHSPITLKPTHKLKDALLFMEKYGVSGFPIVDEKGKLVGMLTKRDTLFEEDVEKAISEIMTTPPLVTGKPGIALDEALSLFKENKVEKIPIVDDEGKLLGLITIKDIMSKRLFPCSTKDSYGRLRIAAAVGTGKDTLDRASALVEAACDALVIDTAHAHSKKVIDTAKTLREKFPDVDLVVGNVATQEATKLLCEIGADAIKVGIGPGSICTTRLVAGIGVPQVTAIQQCAEISSVPLIADGGFRYSGDIVKALAVGAHSVMLGNLFAGTEESPGETILLEGKRYKTYRAMGSIGAMQSGSADRYFQEGERKFVPEGVEGRVAYKGKLADVIYQLLGGLRSGMGYCGARNIKELREKAEFIKITKAGLLESHPHDITITKEPPNY</sequence>
<evidence type="ECO:0000256" key="13">
    <source>
        <dbReference type="HAMAP-Rule" id="MF_01964"/>
    </source>
</evidence>
<dbReference type="InterPro" id="IPR001093">
    <property type="entry name" value="IMP_DH_GMPRt"/>
</dbReference>
<dbReference type="GO" id="GO:0003938">
    <property type="term" value="F:IMP dehydrogenase activity"/>
    <property type="evidence" value="ECO:0007669"/>
    <property type="project" value="UniProtKB-UniRule"/>
</dbReference>
<evidence type="ECO:0000256" key="2">
    <source>
        <dbReference type="ARBA" id="ARBA00005502"/>
    </source>
</evidence>
<evidence type="ECO:0000256" key="12">
    <source>
        <dbReference type="ARBA" id="ARBA00048028"/>
    </source>
</evidence>
<evidence type="ECO:0000256" key="3">
    <source>
        <dbReference type="ARBA" id="ARBA00011881"/>
    </source>
</evidence>
<comment type="catalytic activity">
    <reaction evidence="12 13 19">
        <text>IMP + NAD(+) + H2O = XMP + NADH + H(+)</text>
        <dbReference type="Rhea" id="RHEA:11708"/>
        <dbReference type="ChEBI" id="CHEBI:15377"/>
        <dbReference type="ChEBI" id="CHEBI:15378"/>
        <dbReference type="ChEBI" id="CHEBI:57464"/>
        <dbReference type="ChEBI" id="CHEBI:57540"/>
        <dbReference type="ChEBI" id="CHEBI:57945"/>
        <dbReference type="ChEBI" id="CHEBI:58053"/>
        <dbReference type="EC" id="1.1.1.205"/>
    </reaction>
</comment>
<dbReference type="EMBL" id="NOZQ01000003">
    <property type="protein sequence ID" value="OYD17606.1"/>
    <property type="molecule type" value="Genomic_DNA"/>
</dbReference>
<keyword evidence="10 13" id="KW-0520">NAD</keyword>
<evidence type="ECO:0000256" key="11">
    <source>
        <dbReference type="ARBA" id="ARBA00023122"/>
    </source>
</evidence>
<feature type="binding site" evidence="13">
    <location>
        <begin position="377"/>
        <end position="381"/>
    </location>
    <ligand>
        <name>IMP</name>
        <dbReference type="ChEBI" id="CHEBI:58053"/>
    </ligand>
</feature>
<evidence type="ECO:0000256" key="5">
    <source>
        <dbReference type="ARBA" id="ARBA00022737"/>
    </source>
</evidence>
<dbReference type="GO" id="GO:0046872">
    <property type="term" value="F:metal ion binding"/>
    <property type="evidence" value="ECO:0007669"/>
    <property type="project" value="UniProtKB-UniRule"/>
</dbReference>
<feature type="binding site" evidence="13">
    <location>
        <begin position="353"/>
        <end position="354"/>
    </location>
    <ligand>
        <name>IMP</name>
        <dbReference type="ChEBI" id="CHEBI:58053"/>
    </ligand>
</feature>
<dbReference type="Proteomes" id="UP000215215">
    <property type="component" value="Unassembled WGS sequence"/>
</dbReference>
<dbReference type="Gene3D" id="3.20.20.70">
    <property type="entry name" value="Aldolase class I"/>
    <property type="match status" value="1"/>
</dbReference>
<feature type="binding site" evidence="15">
    <location>
        <begin position="243"/>
        <end position="245"/>
    </location>
    <ligand>
        <name>NAD(+)</name>
        <dbReference type="ChEBI" id="CHEBI:57540"/>
    </ligand>
</feature>
<comment type="activity regulation">
    <text evidence="13">Mycophenolic acid (MPA) is a non-competitive inhibitor that prevents formation of the closed enzyme conformation by binding to the same site as the amobile flap. In contrast, mizoribine monophosphate (MZP) is a competitive inhibitor that induces the closed conformation. MPA is a potent inhibitor of mammalian IMPDHs but a poor inhibitor of the bacterial enzymes. MZP is a more potent inhibitor of bacterial IMPDH.</text>
</comment>
<dbReference type="SMART" id="SM00116">
    <property type="entry name" value="CBS"/>
    <property type="match status" value="2"/>
</dbReference>
<keyword evidence="7 13" id="KW-0658">Purine biosynthesis</keyword>
<feature type="binding site" evidence="13">
    <location>
        <position position="298"/>
    </location>
    <ligand>
        <name>IMP</name>
        <dbReference type="ChEBI" id="CHEBI:58053"/>
    </ligand>
</feature>
<dbReference type="InterPro" id="IPR000644">
    <property type="entry name" value="CBS_dom"/>
</dbReference>
<comment type="similarity">
    <text evidence="2 13 18">Belongs to the IMPDH/GMPR family.</text>
</comment>
<feature type="domain" description="CBS" evidence="20">
    <location>
        <begin position="149"/>
        <end position="209"/>
    </location>
</feature>
<gene>
    <name evidence="13" type="primary">guaB</name>
    <name evidence="21" type="ORF">CH333_00315</name>
</gene>
<dbReference type="PROSITE" id="PS51371">
    <property type="entry name" value="CBS"/>
    <property type="match status" value="2"/>
</dbReference>
<dbReference type="InterPro" id="IPR013785">
    <property type="entry name" value="Aldolase_TIM"/>
</dbReference>
<dbReference type="PROSITE" id="PS00487">
    <property type="entry name" value="IMP_DH_GMP_RED"/>
    <property type="match status" value="1"/>
</dbReference>
<evidence type="ECO:0000256" key="9">
    <source>
        <dbReference type="ARBA" id="ARBA00023002"/>
    </source>
</evidence>
<feature type="binding site" evidence="13">
    <location>
        <position position="460"/>
    </location>
    <ligand>
        <name>K(+)</name>
        <dbReference type="ChEBI" id="CHEBI:29103"/>
        <note>ligand shared between two tetrameric partners</note>
    </ligand>
</feature>
<dbReference type="PANTHER" id="PTHR11911">
    <property type="entry name" value="INOSINE-5-MONOPHOSPHATE DEHYDROGENASE RELATED"/>
    <property type="match status" value="1"/>
</dbReference>
<feature type="binding site" description="in other chain" evidence="13 16">
    <location>
        <position position="297"/>
    </location>
    <ligand>
        <name>K(+)</name>
        <dbReference type="ChEBI" id="CHEBI:29103"/>
        <note>ligand shared between two tetrameric partners</note>
    </ligand>
</feature>
<feature type="binding site" evidence="13">
    <location>
        <position position="243"/>
    </location>
    <ligand>
        <name>NAD(+)</name>
        <dbReference type="ChEBI" id="CHEBI:57540"/>
    </ligand>
</feature>
<dbReference type="SUPFAM" id="SSF54631">
    <property type="entry name" value="CBS-domain pair"/>
    <property type="match status" value="1"/>
</dbReference>
<protein>
    <recommendedName>
        <fullName evidence="13 19">Inosine-5'-monophosphate dehydrogenase</fullName>
        <shortName evidence="13">IMP dehydrogenase</shortName>
        <shortName evidence="13">IMPD</shortName>
        <shortName evidence="13">IMPDH</shortName>
        <ecNumber evidence="13 19">1.1.1.205</ecNumber>
    </recommendedName>
</protein>
<dbReference type="EC" id="1.1.1.205" evidence="13 19"/>
<feature type="binding site" description="in other chain" evidence="13 16">
    <location>
        <position position="300"/>
    </location>
    <ligand>
        <name>K(+)</name>
        <dbReference type="ChEBI" id="CHEBI:29103"/>
        <note>ligand shared between two tetrameric partners</note>
    </ligand>
</feature>
<dbReference type="NCBIfam" id="TIGR01302">
    <property type="entry name" value="IMP_dehydrog"/>
    <property type="match status" value="1"/>
</dbReference>
<evidence type="ECO:0000256" key="6">
    <source>
        <dbReference type="ARBA" id="ARBA00022749"/>
    </source>
</evidence>
<evidence type="ECO:0000313" key="21">
    <source>
        <dbReference type="EMBL" id="OYD17606.1"/>
    </source>
</evidence>
<comment type="pathway">
    <text evidence="13 19">Purine metabolism; XMP biosynthesis via de novo pathway; XMP from IMP: step 1/1.</text>
</comment>
<feature type="binding site" evidence="13 15">
    <location>
        <begin position="293"/>
        <end position="295"/>
    </location>
    <ligand>
        <name>NAD(+)</name>
        <dbReference type="ChEBI" id="CHEBI:57540"/>
    </ligand>
</feature>
<evidence type="ECO:0000256" key="8">
    <source>
        <dbReference type="ARBA" id="ARBA00022958"/>
    </source>
</evidence>
<evidence type="ECO:0000256" key="7">
    <source>
        <dbReference type="ARBA" id="ARBA00022755"/>
    </source>
</evidence>
<evidence type="ECO:0000256" key="10">
    <source>
        <dbReference type="ARBA" id="ARBA00023027"/>
    </source>
</evidence>
<comment type="caution">
    <text evidence="13">Lacks conserved residue(s) required for the propagation of feature annotation.</text>
</comment>
<dbReference type="FunFam" id="3.20.20.70:FF:000003">
    <property type="entry name" value="GMP reductase"/>
    <property type="match status" value="1"/>
</dbReference>
<evidence type="ECO:0000256" key="16">
    <source>
        <dbReference type="PIRSR" id="PIRSR000130-4"/>
    </source>
</evidence>
<accession>A0A235BZH9</accession>
<feature type="binding site" evidence="13">
    <location>
        <position position="459"/>
    </location>
    <ligand>
        <name>K(+)</name>
        <dbReference type="ChEBI" id="CHEBI:29103"/>
        <note>ligand shared between two tetrameric partners</note>
    </ligand>
</feature>
<feature type="binding site" evidence="13">
    <location>
        <position position="405"/>
    </location>
    <ligand>
        <name>IMP</name>
        <dbReference type="ChEBI" id="CHEBI:58053"/>
    </ligand>
</feature>
<keyword evidence="9 13" id="KW-0560">Oxidoreductase</keyword>
<dbReference type="HAMAP" id="MF_01964">
    <property type="entry name" value="IMPDH"/>
    <property type="match status" value="1"/>
</dbReference>
<evidence type="ECO:0000256" key="1">
    <source>
        <dbReference type="ARBA" id="ARBA00001958"/>
    </source>
</evidence>
<comment type="cofactor">
    <cofactor evidence="1 13">
        <name>K(+)</name>
        <dbReference type="ChEBI" id="CHEBI:29103"/>
    </cofactor>
</comment>
<comment type="function">
    <text evidence="13">Catalyzes the conversion of inosine 5'-phosphate (IMP) to xanthosine 5'-phosphate (XMP), the first committed and rate-limiting step in the de novo synthesis of guanine nucleotides, and therefore plays an important role in the regulation of cell growth.</text>
</comment>
<keyword evidence="8 13" id="KW-0630">Potassium</keyword>
<dbReference type="PANTHER" id="PTHR11911:SF111">
    <property type="entry name" value="INOSINE-5'-MONOPHOSPHATE DEHYDROGENASE"/>
    <property type="match status" value="1"/>
</dbReference>
<dbReference type="CDD" id="cd04601">
    <property type="entry name" value="CBS_pair_IMPDH"/>
    <property type="match status" value="1"/>
</dbReference>
<keyword evidence="11 17" id="KW-0129">CBS domain</keyword>